<dbReference type="KEGG" id="paa:Paes_1734"/>
<gene>
    <name evidence="1" type="ordered locus">Paes_1734</name>
</gene>
<dbReference type="EMBL" id="CP001108">
    <property type="protein sequence ID" value="ACF46752.1"/>
    <property type="molecule type" value="Genomic_DNA"/>
</dbReference>
<dbReference type="InterPro" id="IPR036390">
    <property type="entry name" value="WH_DNA-bd_sf"/>
</dbReference>
<reference evidence="1" key="1">
    <citation type="submission" date="2008-06" db="EMBL/GenBank/DDBJ databases">
        <title>Complete sequence of chromosome of Prosthecochloris aestuarii DSM 271.</title>
        <authorList>
            <consortium name="US DOE Joint Genome Institute"/>
            <person name="Lucas S."/>
            <person name="Copeland A."/>
            <person name="Lapidus A."/>
            <person name="Glavina del Rio T."/>
            <person name="Dalin E."/>
            <person name="Tice H."/>
            <person name="Bruce D."/>
            <person name="Goodwin L."/>
            <person name="Pitluck S."/>
            <person name="Schmutz J."/>
            <person name="Larimer F."/>
            <person name="Land M."/>
            <person name="Hauser L."/>
            <person name="Kyrpides N."/>
            <person name="Anderson I."/>
            <person name="Liu Z."/>
            <person name="Li T."/>
            <person name="Zhao F."/>
            <person name="Overmann J."/>
            <person name="Bryant D.A."/>
            <person name="Richardson P."/>
        </authorList>
    </citation>
    <scope>NUCLEOTIDE SEQUENCE [LARGE SCALE GENOMIC DNA]</scope>
    <source>
        <strain evidence="1">DSM 271</strain>
    </source>
</reference>
<dbReference type="SUPFAM" id="SSF46785">
    <property type="entry name" value="Winged helix' DNA-binding domain"/>
    <property type="match status" value="1"/>
</dbReference>
<dbReference type="STRING" id="290512.Paes_1734"/>
<proteinExistence type="predicted"/>
<sequence length="327" mass="37952">MEATKQQFEDFVKKIAGYPVTWGNLITTPLPQLLKQRYALYTLHIGNRSFLGIYLKNKIEFKPATFEKHLQQVWQNITEYDAYCVITQDLPGYVRQRMVERKIPFVDIGRQLFWPELGAAYQQKKLKASPPVVKALSPATQAVLIYALNDGIQKPVTPKKLAEQLGYTPMTMTRALNEIESIKLCSVKRQGKERFLLPEHKEMLWKNARPFLHNPVKNVKRIMEKDLPENQRLAAGETALAQCSMLTLPKEPIYALWNRYWKKLSKTAQTVPIEDEGTCQLQLWHYNPALFAAEGRVDPFSLYLSLQTERDERVESALEKIMEKLKW</sequence>
<dbReference type="eggNOG" id="COG1846">
    <property type="taxonomic scope" value="Bacteria"/>
</dbReference>
<protein>
    <submittedName>
        <fullName evidence="1">Uncharacterized protein</fullName>
    </submittedName>
</protein>
<dbReference type="Proteomes" id="UP000002725">
    <property type="component" value="Chromosome"/>
</dbReference>
<evidence type="ECO:0000313" key="1">
    <source>
        <dbReference type="EMBL" id="ACF46752.1"/>
    </source>
</evidence>
<dbReference type="AlphaFoldDB" id="B4S3L3"/>
<dbReference type="HOGENOM" id="CLU_070332_0_0_10"/>
<organism evidence="1 2">
    <name type="scientific">Prosthecochloris aestuarii (strain DSM 271 / SK 413)</name>
    <dbReference type="NCBI Taxonomy" id="290512"/>
    <lineage>
        <taxon>Bacteria</taxon>
        <taxon>Pseudomonadati</taxon>
        <taxon>Chlorobiota</taxon>
        <taxon>Chlorobiia</taxon>
        <taxon>Chlorobiales</taxon>
        <taxon>Chlorobiaceae</taxon>
        <taxon>Prosthecochloris</taxon>
    </lineage>
</organism>
<accession>B4S3L3</accession>
<name>B4S3L3_PROA2</name>
<evidence type="ECO:0000313" key="2">
    <source>
        <dbReference type="Proteomes" id="UP000002725"/>
    </source>
</evidence>
<dbReference type="RefSeq" id="WP_012506285.1">
    <property type="nucleotide sequence ID" value="NC_011059.1"/>
</dbReference>
<keyword evidence="2" id="KW-1185">Reference proteome</keyword>